<protein>
    <submittedName>
        <fullName evidence="1">Uncharacterized protein</fullName>
    </submittedName>
</protein>
<dbReference type="EMBL" id="CM055101">
    <property type="protein sequence ID" value="KAJ7540960.1"/>
    <property type="molecule type" value="Genomic_DNA"/>
</dbReference>
<evidence type="ECO:0000313" key="1">
    <source>
        <dbReference type="EMBL" id="KAJ7540960.1"/>
    </source>
</evidence>
<gene>
    <name evidence="1" type="ORF">O6H91_10G038800</name>
</gene>
<comment type="caution">
    <text evidence="1">The sequence shown here is derived from an EMBL/GenBank/DDBJ whole genome shotgun (WGS) entry which is preliminary data.</text>
</comment>
<name>A0ACC2CG41_DIPCM</name>
<evidence type="ECO:0000313" key="2">
    <source>
        <dbReference type="Proteomes" id="UP001162992"/>
    </source>
</evidence>
<keyword evidence="2" id="KW-1185">Reference proteome</keyword>
<reference evidence="2" key="1">
    <citation type="journal article" date="2024" name="Proc. Natl. Acad. Sci. U.S.A.">
        <title>Extraordinary preservation of gene collinearity over three hundred million years revealed in homosporous lycophytes.</title>
        <authorList>
            <person name="Li C."/>
            <person name="Wickell D."/>
            <person name="Kuo L.Y."/>
            <person name="Chen X."/>
            <person name="Nie B."/>
            <person name="Liao X."/>
            <person name="Peng D."/>
            <person name="Ji J."/>
            <person name="Jenkins J."/>
            <person name="Williams M."/>
            <person name="Shu S."/>
            <person name="Plott C."/>
            <person name="Barry K."/>
            <person name="Rajasekar S."/>
            <person name="Grimwood J."/>
            <person name="Han X."/>
            <person name="Sun S."/>
            <person name="Hou Z."/>
            <person name="He W."/>
            <person name="Dai G."/>
            <person name="Sun C."/>
            <person name="Schmutz J."/>
            <person name="Leebens-Mack J.H."/>
            <person name="Li F.W."/>
            <person name="Wang L."/>
        </authorList>
    </citation>
    <scope>NUCLEOTIDE SEQUENCE [LARGE SCALE GENOMIC DNA]</scope>
    <source>
        <strain evidence="2">cv. PW_Plant_1</strain>
    </source>
</reference>
<dbReference type="Proteomes" id="UP001162992">
    <property type="component" value="Chromosome 10"/>
</dbReference>
<sequence length="113" mass="12621">MSLTCLACHAAESSGRMPDTWRSYSVSSYSDDEGRCGVVMNCWSKKPSMPHATENLSAAGNRQQVVPVPNGNVPSSPRLMRCHAVRRDLFRDWNFEEMAEESRQLCLNISGRA</sequence>
<organism evidence="1 2">
    <name type="scientific">Diphasiastrum complanatum</name>
    <name type="common">Issler's clubmoss</name>
    <name type="synonym">Lycopodium complanatum</name>
    <dbReference type="NCBI Taxonomy" id="34168"/>
    <lineage>
        <taxon>Eukaryota</taxon>
        <taxon>Viridiplantae</taxon>
        <taxon>Streptophyta</taxon>
        <taxon>Embryophyta</taxon>
        <taxon>Tracheophyta</taxon>
        <taxon>Lycopodiopsida</taxon>
        <taxon>Lycopodiales</taxon>
        <taxon>Lycopodiaceae</taxon>
        <taxon>Lycopodioideae</taxon>
        <taxon>Diphasiastrum</taxon>
    </lineage>
</organism>
<accession>A0ACC2CG41</accession>
<proteinExistence type="predicted"/>